<sequence length="154" mass="16878">MRTTTTPLNSANRRHLQRWKTMSTSAFTHRSFCPVSLSPSSDDLELLPLKAGSLTYSSLRDLLPPLGAVNSPKSKTAPPGSDICIRNRLVKQAARAYLSPMSECPTSAGGNSFHRLWTGVAAFIDLFCTKVVRILDWALRAARILNVLALMGLH</sequence>
<name>A0ABD1GNE8_SALDI</name>
<gene>
    <name evidence="1" type="ORF">AAHA92_22350</name>
</gene>
<organism evidence="1 2">
    <name type="scientific">Salvia divinorum</name>
    <name type="common">Maria pastora</name>
    <name type="synonym">Diviner's sage</name>
    <dbReference type="NCBI Taxonomy" id="28513"/>
    <lineage>
        <taxon>Eukaryota</taxon>
        <taxon>Viridiplantae</taxon>
        <taxon>Streptophyta</taxon>
        <taxon>Embryophyta</taxon>
        <taxon>Tracheophyta</taxon>
        <taxon>Spermatophyta</taxon>
        <taxon>Magnoliopsida</taxon>
        <taxon>eudicotyledons</taxon>
        <taxon>Gunneridae</taxon>
        <taxon>Pentapetalae</taxon>
        <taxon>asterids</taxon>
        <taxon>lamiids</taxon>
        <taxon>Lamiales</taxon>
        <taxon>Lamiaceae</taxon>
        <taxon>Nepetoideae</taxon>
        <taxon>Mentheae</taxon>
        <taxon>Salviinae</taxon>
        <taxon>Salvia</taxon>
        <taxon>Salvia subgen. Calosphace</taxon>
    </lineage>
</organism>
<dbReference type="AlphaFoldDB" id="A0ABD1GNE8"/>
<reference evidence="1 2" key="1">
    <citation type="submission" date="2024-06" db="EMBL/GenBank/DDBJ databases">
        <title>A chromosome level genome sequence of Diviner's sage (Salvia divinorum).</title>
        <authorList>
            <person name="Ford S.A."/>
            <person name="Ro D.-K."/>
            <person name="Ness R.W."/>
            <person name="Phillips M.A."/>
        </authorList>
    </citation>
    <scope>NUCLEOTIDE SEQUENCE [LARGE SCALE GENOMIC DNA]</scope>
    <source>
        <strain evidence="1">SAF-2024a</strain>
        <tissue evidence="1">Leaf</tissue>
    </source>
</reference>
<dbReference type="EMBL" id="JBEAFC010000008">
    <property type="protein sequence ID" value="KAL1545655.1"/>
    <property type="molecule type" value="Genomic_DNA"/>
</dbReference>
<evidence type="ECO:0000313" key="1">
    <source>
        <dbReference type="EMBL" id="KAL1545655.1"/>
    </source>
</evidence>
<dbReference type="Proteomes" id="UP001567538">
    <property type="component" value="Unassembled WGS sequence"/>
</dbReference>
<evidence type="ECO:0000313" key="2">
    <source>
        <dbReference type="Proteomes" id="UP001567538"/>
    </source>
</evidence>
<accession>A0ABD1GNE8</accession>
<comment type="caution">
    <text evidence="1">The sequence shown here is derived from an EMBL/GenBank/DDBJ whole genome shotgun (WGS) entry which is preliminary data.</text>
</comment>
<dbReference type="PANTHER" id="PTHR34569:SF12">
    <property type="entry name" value="TRANSMEMBRANE PROTEIN"/>
    <property type="match status" value="1"/>
</dbReference>
<protein>
    <submittedName>
        <fullName evidence="1">Uncharacterized protein</fullName>
    </submittedName>
</protein>
<proteinExistence type="predicted"/>
<dbReference type="PANTHER" id="PTHR34569">
    <property type="entry name" value="EXPRESSED PROTEIN"/>
    <property type="match status" value="1"/>
</dbReference>
<keyword evidence="2" id="KW-1185">Reference proteome</keyword>